<feature type="region of interest" description="Disordered" evidence="1">
    <location>
        <begin position="160"/>
        <end position="180"/>
    </location>
</feature>
<dbReference type="RefSeq" id="WP_014686585.1">
    <property type="nucleotide sequence ID" value="NC_017791.1"/>
</dbReference>
<name>H8H1U3_DEIGI</name>
<dbReference type="AlphaFoldDB" id="H8H1U3"/>
<evidence type="ECO:0000313" key="3">
    <source>
        <dbReference type="Proteomes" id="UP000007575"/>
    </source>
</evidence>
<evidence type="ECO:0000256" key="1">
    <source>
        <dbReference type="SAM" id="MobiDB-lite"/>
    </source>
</evidence>
<proteinExistence type="predicted"/>
<keyword evidence="2" id="KW-0614">Plasmid</keyword>
<dbReference type="HOGENOM" id="CLU_1493882_0_0_0"/>
<keyword evidence="3" id="KW-1185">Reference proteome</keyword>
<geneLocation type="plasmid" evidence="2 3">
    <name>P2</name>
</geneLocation>
<evidence type="ECO:0000313" key="2">
    <source>
        <dbReference type="EMBL" id="AFD27490.1"/>
    </source>
</evidence>
<dbReference type="OrthoDB" id="72490at2"/>
<dbReference type="Proteomes" id="UP000007575">
    <property type="component" value="Plasmid P2"/>
</dbReference>
<reference evidence="2 3" key="1">
    <citation type="journal article" date="2012" name="PLoS ONE">
        <title>Genome sequence and transcriptome analysis of the radioresistant bacterium Deinococcus gobiensis: insights into the extreme environmental adaptations.</title>
        <authorList>
            <person name="Yuan M."/>
            <person name="Chen M."/>
            <person name="Zhang W."/>
            <person name="Lu W."/>
            <person name="Wang J."/>
            <person name="Yang M."/>
            <person name="Zhao P."/>
            <person name="Tang R."/>
            <person name="Li X."/>
            <person name="Hao Y."/>
            <person name="Zhou Z."/>
            <person name="Zhan Y."/>
            <person name="Yu H."/>
            <person name="Teng C."/>
            <person name="Yan Y."/>
            <person name="Ping S."/>
            <person name="Wang Y."/>
            <person name="Lin M."/>
        </authorList>
    </citation>
    <scope>NUCLEOTIDE SEQUENCE [LARGE SCALE GENOMIC DNA]</scope>
    <source>
        <strain evidence="3">DSM 21396 / JCM 16679 / CGMCC 1.7299 / I-0</strain>
        <plasmid evidence="2">P2</plasmid>
    </source>
</reference>
<accession>H8H1U3</accession>
<dbReference type="PATRIC" id="fig|745776.4.peg.3580"/>
<sequence>MPSKFELNTYLNPREIPAGRRRIMLPDAARTIEAVEEIPDWYWLKNDRILCRTDLGLRNDLWLVTYFTCEERPDGTMIDTVYSLQEDHSQWYVIARAATVDLAVAQHATLRHAWWAGHVELRNLHERLGITLPAPGMESLPEFPVRPPNMDERSWKFFKERKQRAETAPWPLSTRRPDDK</sequence>
<gene>
    <name evidence="2" type="ordered locus">DGo_PB0221</name>
</gene>
<organism evidence="2 3">
    <name type="scientific">Deinococcus gobiensis (strain DSM 21396 / JCM 16679 / CGMCC 1.7299 / I-0)</name>
    <dbReference type="NCBI Taxonomy" id="745776"/>
    <lineage>
        <taxon>Bacteria</taxon>
        <taxon>Thermotogati</taxon>
        <taxon>Deinococcota</taxon>
        <taxon>Deinococci</taxon>
        <taxon>Deinococcales</taxon>
        <taxon>Deinococcaceae</taxon>
        <taxon>Deinococcus</taxon>
    </lineage>
</organism>
<protein>
    <submittedName>
        <fullName evidence="2">Uncharacterized protein</fullName>
    </submittedName>
</protein>
<dbReference type="EMBL" id="CP002193">
    <property type="protein sequence ID" value="AFD27490.1"/>
    <property type="molecule type" value="Genomic_DNA"/>
</dbReference>
<dbReference type="KEGG" id="dgo:DGo_PB0221"/>